<evidence type="ECO:0008006" key="4">
    <source>
        <dbReference type="Google" id="ProtNLM"/>
    </source>
</evidence>
<reference evidence="2 3" key="1">
    <citation type="submission" date="2020-07" db="EMBL/GenBank/DDBJ databases">
        <title>Complete genome and description of Corynebacterium incognita strain Marseille-Q3630 sp. nov.</title>
        <authorList>
            <person name="Boxberger M."/>
        </authorList>
    </citation>
    <scope>NUCLEOTIDE SEQUENCE [LARGE SCALE GENOMIC DNA]</scope>
    <source>
        <strain evidence="2 3">Marseille-Q3630</strain>
    </source>
</reference>
<evidence type="ECO:0000313" key="2">
    <source>
        <dbReference type="EMBL" id="QNE90145.1"/>
    </source>
</evidence>
<feature type="chain" id="PRO_5039553476" description="DUF306 domain-containing protein" evidence="1">
    <location>
        <begin position="24"/>
        <end position="179"/>
    </location>
</feature>
<dbReference type="EMBL" id="CP059404">
    <property type="protein sequence ID" value="QNE90145.1"/>
    <property type="molecule type" value="Genomic_DNA"/>
</dbReference>
<organism evidence="2 3">
    <name type="scientific">Corynebacterium incognita</name>
    <dbReference type="NCBI Taxonomy" id="2754725"/>
    <lineage>
        <taxon>Bacteria</taxon>
        <taxon>Bacillati</taxon>
        <taxon>Actinomycetota</taxon>
        <taxon>Actinomycetes</taxon>
        <taxon>Mycobacteriales</taxon>
        <taxon>Corynebacteriaceae</taxon>
        <taxon>Corynebacterium</taxon>
    </lineage>
</organism>
<keyword evidence="3" id="KW-1185">Reference proteome</keyword>
<dbReference type="KEGG" id="cik:H0194_03915"/>
<feature type="signal peptide" evidence="1">
    <location>
        <begin position="1"/>
        <end position="23"/>
    </location>
</feature>
<protein>
    <recommendedName>
        <fullName evidence="4">DUF306 domain-containing protein</fullName>
    </recommendedName>
</protein>
<keyword evidence="1" id="KW-0732">Signal</keyword>
<accession>A0A7G7CRC9</accession>
<gene>
    <name evidence="2" type="ORF">H0194_03915</name>
</gene>
<dbReference type="PROSITE" id="PS51257">
    <property type="entry name" value="PROKAR_LIPOPROTEIN"/>
    <property type="match status" value="1"/>
</dbReference>
<evidence type="ECO:0000313" key="3">
    <source>
        <dbReference type="Proteomes" id="UP000515743"/>
    </source>
</evidence>
<sequence>MRTTLKACAAATALLMVGGLTTACSKNSAEPPMRIAQRNWQVTGIFTDPEAPTSLPASVTKLPEVTFGERSATGSTGCARFQALVSYHHAEEGEDGEQTSIREANRLRLDNVRMDSPSEDCTGASAWAHGQLSALLAEGHEFEISFGTSEQLALTLVDDRVDSPALRLTSLDAGDAPAK</sequence>
<dbReference type="AlphaFoldDB" id="A0A7G7CRC9"/>
<dbReference type="Proteomes" id="UP000515743">
    <property type="component" value="Chromosome"/>
</dbReference>
<name>A0A7G7CRC9_9CORY</name>
<evidence type="ECO:0000256" key="1">
    <source>
        <dbReference type="SAM" id="SignalP"/>
    </source>
</evidence>
<dbReference type="RefSeq" id="WP_185176518.1">
    <property type="nucleotide sequence ID" value="NZ_CP059404.1"/>
</dbReference>
<proteinExistence type="predicted"/>